<gene>
    <name evidence="2" type="ORF">Ocin01_16219</name>
</gene>
<dbReference type="Proteomes" id="UP000094527">
    <property type="component" value="Unassembled WGS sequence"/>
</dbReference>
<dbReference type="AlphaFoldDB" id="A0A1D2MC51"/>
<evidence type="ECO:0000256" key="1">
    <source>
        <dbReference type="SAM" id="Coils"/>
    </source>
</evidence>
<dbReference type="EMBL" id="LJIJ01001951">
    <property type="protein sequence ID" value="ODM90464.1"/>
    <property type="molecule type" value="Genomic_DNA"/>
</dbReference>
<evidence type="ECO:0000313" key="3">
    <source>
        <dbReference type="Proteomes" id="UP000094527"/>
    </source>
</evidence>
<protein>
    <submittedName>
        <fullName evidence="2">Uncharacterized protein</fullName>
    </submittedName>
</protein>
<proteinExistence type="predicted"/>
<feature type="coiled-coil region" evidence="1">
    <location>
        <begin position="84"/>
        <end position="118"/>
    </location>
</feature>
<comment type="caution">
    <text evidence="2">The sequence shown here is derived from an EMBL/GenBank/DDBJ whole genome shotgun (WGS) entry which is preliminary data.</text>
</comment>
<evidence type="ECO:0000313" key="2">
    <source>
        <dbReference type="EMBL" id="ODM90464.1"/>
    </source>
</evidence>
<keyword evidence="3" id="KW-1185">Reference proteome</keyword>
<reference evidence="2 3" key="1">
    <citation type="journal article" date="2016" name="Genome Biol. Evol.">
        <title>Gene Family Evolution Reflects Adaptation to Soil Environmental Stressors in the Genome of the Collembolan Orchesella cincta.</title>
        <authorList>
            <person name="Faddeeva-Vakhrusheva A."/>
            <person name="Derks M.F."/>
            <person name="Anvar S.Y."/>
            <person name="Agamennone V."/>
            <person name="Suring W."/>
            <person name="Smit S."/>
            <person name="van Straalen N.M."/>
            <person name="Roelofs D."/>
        </authorList>
    </citation>
    <scope>NUCLEOTIDE SEQUENCE [LARGE SCALE GENOMIC DNA]</scope>
    <source>
        <tissue evidence="2">Mixed pool</tissue>
    </source>
</reference>
<name>A0A1D2MC51_ORCCI</name>
<accession>A0A1D2MC51</accession>
<sequence>MATLPNVLVPCSASPALQQALPPPPHPIFIDLTAEPDPDELVCEQESDEPVLAEQIPSEATGILDQNREIAELRQAIAYRDQRIASLVRENRELAVEMDNLRRRVRVAGSNNRRLRAQMKSMVPPPARIPQRRSLRLKAAVHRYGGYRYSWI</sequence>
<organism evidence="2 3">
    <name type="scientific">Orchesella cincta</name>
    <name type="common">Springtail</name>
    <name type="synonym">Podura cincta</name>
    <dbReference type="NCBI Taxonomy" id="48709"/>
    <lineage>
        <taxon>Eukaryota</taxon>
        <taxon>Metazoa</taxon>
        <taxon>Ecdysozoa</taxon>
        <taxon>Arthropoda</taxon>
        <taxon>Hexapoda</taxon>
        <taxon>Collembola</taxon>
        <taxon>Entomobryomorpha</taxon>
        <taxon>Entomobryoidea</taxon>
        <taxon>Orchesellidae</taxon>
        <taxon>Orchesellinae</taxon>
        <taxon>Orchesella</taxon>
    </lineage>
</organism>
<keyword evidence="1" id="KW-0175">Coiled coil</keyword>